<dbReference type="AlphaFoldDB" id="A0A8J2KCG0"/>
<evidence type="ECO:0000256" key="1">
    <source>
        <dbReference type="SAM" id="MobiDB-lite"/>
    </source>
</evidence>
<feature type="non-terminal residue" evidence="2">
    <location>
        <position position="1"/>
    </location>
</feature>
<sequence>YLKNLIFSNRKCIVCEFCENLDLRKDIAHRLFDPASRASKWHGLGQESRRYSGEGVHSPIPNPLKSISKDSCSHNRNHQAGCVTAEIFSMNPTPKKNHGYGKVATSGPSSE</sequence>
<gene>
    <name evidence="2" type="ORF">AFUS01_LOCUS13461</name>
</gene>
<organism evidence="2 3">
    <name type="scientific">Allacma fusca</name>
    <dbReference type="NCBI Taxonomy" id="39272"/>
    <lineage>
        <taxon>Eukaryota</taxon>
        <taxon>Metazoa</taxon>
        <taxon>Ecdysozoa</taxon>
        <taxon>Arthropoda</taxon>
        <taxon>Hexapoda</taxon>
        <taxon>Collembola</taxon>
        <taxon>Symphypleona</taxon>
        <taxon>Sminthuridae</taxon>
        <taxon>Allacma</taxon>
    </lineage>
</organism>
<evidence type="ECO:0000313" key="3">
    <source>
        <dbReference type="Proteomes" id="UP000708208"/>
    </source>
</evidence>
<keyword evidence="3" id="KW-1185">Reference proteome</keyword>
<dbReference type="Proteomes" id="UP000708208">
    <property type="component" value="Unassembled WGS sequence"/>
</dbReference>
<name>A0A8J2KCG0_9HEXA</name>
<evidence type="ECO:0000313" key="2">
    <source>
        <dbReference type="EMBL" id="CAG7724435.1"/>
    </source>
</evidence>
<proteinExistence type="predicted"/>
<comment type="caution">
    <text evidence="2">The sequence shown here is derived from an EMBL/GenBank/DDBJ whole genome shotgun (WGS) entry which is preliminary data.</text>
</comment>
<feature type="region of interest" description="Disordered" evidence="1">
    <location>
        <begin position="49"/>
        <end position="72"/>
    </location>
</feature>
<dbReference type="EMBL" id="CAJVCH010109792">
    <property type="protein sequence ID" value="CAG7724435.1"/>
    <property type="molecule type" value="Genomic_DNA"/>
</dbReference>
<protein>
    <submittedName>
        <fullName evidence="2">Uncharacterized protein</fullName>
    </submittedName>
</protein>
<reference evidence="2" key="1">
    <citation type="submission" date="2021-06" db="EMBL/GenBank/DDBJ databases">
        <authorList>
            <person name="Hodson N. C."/>
            <person name="Mongue J. A."/>
            <person name="Jaron S. K."/>
        </authorList>
    </citation>
    <scope>NUCLEOTIDE SEQUENCE</scope>
</reference>
<accession>A0A8J2KCG0</accession>